<dbReference type="EMBL" id="DYXT01000027">
    <property type="protein sequence ID" value="HJE39024.1"/>
    <property type="molecule type" value="Genomic_DNA"/>
</dbReference>
<evidence type="ECO:0000313" key="1">
    <source>
        <dbReference type="EMBL" id="HJE39024.1"/>
    </source>
</evidence>
<dbReference type="PROSITE" id="PS51186">
    <property type="entry name" value="GNAT"/>
    <property type="match status" value="1"/>
</dbReference>
<dbReference type="GO" id="GO:0016747">
    <property type="term" value="F:acyltransferase activity, transferring groups other than amino-acyl groups"/>
    <property type="evidence" value="ECO:0007669"/>
    <property type="project" value="InterPro"/>
</dbReference>
<dbReference type="EC" id="2.3.1.-" evidence="1"/>
<organism evidence="1 2">
    <name type="scientific">Candidatus Amulumruptor caecigallinarius</name>
    <dbReference type="NCBI Taxonomy" id="2109911"/>
    <lineage>
        <taxon>Bacteria</taxon>
        <taxon>Pseudomonadati</taxon>
        <taxon>Bacteroidota</taxon>
        <taxon>Bacteroidia</taxon>
        <taxon>Bacteroidales</taxon>
        <taxon>Muribaculaceae</taxon>
        <taxon>Candidatus Amulumruptor</taxon>
    </lineage>
</organism>
<dbReference type="Pfam" id="PF13673">
    <property type="entry name" value="Acetyltransf_10"/>
    <property type="match status" value="1"/>
</dbReference>
<proteinExistence type="predicted"/>
<dbReference type="Gene3D" id="3.40.630.30">
    <property type="match status" value="1"/>
</dbReference>
<dbReference type="SUPFAM" id="SSF55729">
    <property type="entry name" value="Acyl-CoA N-acyltransferases (Nat)"/>
    <property type="match status" value="1"/>
</dbReference>
<protein>
    <submittedName>
        <fullName evidence="1">GNAT family N-acetyltransferase</fullName>
        <ecNumber evidence="1">2.3.1.-</ecNumber>
    </submittedName>
</protein>
<sequence>MEFVAKRFYELTNDELWSIYRLRAEVFVVEQRCAYQDIDEADKVSVHLMAVDDGQLIGYLRVIPPGVCSDDIHIGRVISVRRRCGIGRALMAEGVRIAHEEFDAPSISIEAQLYAAHMYSTVGFRQTSGIFMLDGQKHVDMKLVFDDDEHD</sequence>
<dbReference type="InterPro" id="IPR016181">
    <property type="entry name" value="Acyl_CoA_acyltransferase"/>
</dbReference>
<reference evidence="1" key="1">
    <citation type="journal article" date="2021" name="PeerJ">
        <title>Extensive microbial diversity within the chicken gut microbiome revealed by metagenomics and culture.</title>
        <authorList>
            <person name="Gilroy R."/>
            <person name="Ravi A."/>
            <person name="Getino M."/>
            <person name="Pursley I."/>
            <person name="Horton D.L."/>
            <person name="Alikhan N.F."/>
            <person name="Baker D."/>
            <person name="Gharbi K."/>
            <person name="Hall N."/>
            <person name="Watson M."/>
            <person name="Adriaenssens E.M."/>
            <person name="Foster-Nyarko E."/>
            <person name="Jarju S."/>
            <person name="Secka A."/>
            <person name="Antonio M."/>
            <person name="Oren A."/>
            <person name="Chaudhuri R.R."/>
            <person name="La Ragione R."/>
            <person name="Hildebrand F."/>
            <person name="Pallen M.J."/>
        </authorList>
    </citation>
    <scope>NUCLEOTIDE SEQUENCE</scope>
    <source>
        <strain evidence="1">4100</strain>
    </source>
</reference>
<gene>
    <name evidence="1" type="ORF">K8V47_04625</name>
</gene>
<keyword evidence="1" id="KW-0808">Transferase</keyword>
<dbReference type="AlphaFoldDB" id="A0A4Q0UB00"/>
<dbReference type="Proteomes" id="UP000711407">
    <property type="component" value="Unassembled WGS sequence"/>
</dbReference>
<dbReference type="InterPro" id="IPR000182">
    <property type="entry name" value="GNAT_dom"/>
</dbReference>
<keyword evidence="1" id="KW-0012">Acyltransferase</keyword>
<comment type="caution">
    <text evidence="1">The sequence shown here is derived from an EMBL/GenBank/DDBJ whole genome shotgun (WGS) entry which is preliminary data.</text>
</comment>
<name>A0A4Q0UB00_9BACT</name>
<accession>A0A4Q0UB00</accession>
<evidence type="ECO:0000313" key="2">
    <source>
        <dbReference type="Proteomes" id="UP000711407"/>
    </source>
</evidence>
<reference evidence="1" key="2">
    <citation type="submission" date="2021-09" db="EMBL/GenBank/DDBJ databases">
        <authorList>
            <person name="Gilroy R."/>
        </authorList>
    </citation>
    <scope>NUCLEOTIDE SEQUENCE</scope>
    <source>
        <strain evidence="1">4100</strain>
    </source>
</reference>
<dbReference type="CDD" id="cd04301">
    <property type="entry name" value="NAT_SF"/>
    <property type="match status" value="1"/>
</dbReference>